<feature type="transmembrane region" description="Helical" evidence="2">
    <location>
        <begin position="182"/>
        <end position="204"/>
    </location>
</feature>
<dbReference type="Pfam" id="PF13584">
    <property type="entry name" value="BatD"/>
    <property type="match status" value="1"/>
</dbReference>
<evidence type="ECO:0000256" key="2">
    <source>
        <dbReference type="SAM" id="Phobius"/>
    </source>
</evidence>
<proteinExistence type="predicted"/>
<feature type="compositionally biased region" description="Polar residues" evidence="1">
    <location>
        <begin position="316"/>
        <end position="337"/>
    </location>
</feature>
<keyword evidence="5" id="KW-1185">Reference proteome</keyword>
<feature type="region of interest" description="Disordered" evidence="1">
    <location>
        <begin position="315"/>
        <end position="337"/>
    </location>
</feature>
<comment type="caution">
    <text evidence="4">The sequence shown here is derived from an EMBL/GenBank/DDBJ whole genome shotgun (WGS) entry which is preliminary data.</text>
</comment>
<organism evidence="4 5">
    <name type="scientific">Blastopirellula sediminis</name>
    <dbReference type="NCBI Taxonomy" id="2894196"/>
    <lineage>
        <taxon>Bacteria</taxon>
        <taxon>Pseudomonadati</taxon>
        <taxon>Planctomycetota</taxon>
        <taxon>Planctomycetia</taxon>
        <taxon>Pirellulales</taxon>
        <taxon>Pirellulaceae</taxon>
        <taxon>Blastopirellula</taxon>
    </lineage>
</organism>
<keyword evidence="3" id="KW-0732">Signal</keyword>
<feature type="chain" id="PRO_5040870886" evidence="3">
    <location>
        <begin position="33"/>
        <end position="337"/>
    </location>
</feature>
<gene>
    <name evidence="4" type="ORF">LOC68_19330</name>
</gene>
<accession>A0A9X1SLC6</accession>
<evidence type="ECO:0000313" key="5">
    <source>
        <dbReference type="Proteomes" id="UP001139103"/>
    </source>
</evidence>
<dbReference type="AlphaFoldDB" id="A0A9X1SLC6"/>
<evidence type="ECO:0000256" key="1">
    <source>
        <dbReference type="SAM" id="MobiDB-lite"/>
    </source>
</evidence>
<keyword evidence="2" id="KW-0472">Membrane</keyword>
<evidence type="ECO:0000313" key="4">
    <source>
        <dbReference type="EMBL" id="MCC9630554.1"/>
    </source>
</evidence>
<dbReference type="Proteomes" id="UP001139103">
    <property type="component" value="Unassembled WGS sequence"/>
</dbReference>
<dbReference type="InterPro" id="IPR025738">
    <property type="entry name" value="BatD"/>
</dbReference>
<dbReference type="RefSeq" id="WP_230221786.1">
    <property type="nucleotide sequence ID" value="NZ_JAJKFT010000010.1"/>
</dbReference>
<feature type="signal peptide" evidence="3">
    <location>
        <begin position="1"/>
        <end position="32"/>
    </location>
</feature>
<reference evidence="4" key="1">
    <citation type="submission" date="2021-11" db="EMBL/GenBank/DDBJ databases">
        <title>Genome sequence.</title>
        <authorList>
            <person name="Sun Q."/>
        </authorList>
    </citation>
    <scope>NUCLEOTIDE SEQUENCE</scope>
    <source>
        <strain evidence="4">JC732</strain>
    </source>
</reference>
<evidence type="ECO:0000256" key="3">
    <source>
        <dbReference type="SAM" id="SignalP"/>
    </source>
</evidence>
<dbReference type="EMBL" id="JAJKFT010000010">
    <property type="protein sequence ID" value="MCC9630554.1"/>
    <property type="molecule type" value="Genomic_DNA"/>
</dbReference>
<keyword evidence="2" id="KW-0812">Transmembrane</keyword>
<protein>
    <submittedName>
        <fullName evidence="4">BatD family protein</fullName>
    </submittedName>
</protein>
<keyword evidence="2" id="KW-1133">Transmembrane helix</keyword>
<sequence>MIFPTSPSMLSAIRRIVCAGLLLALFSTHADAAAITRTSTDGPVLVTATLENETAQIAEPVTLTLKVDVPENVLVTLPQEQAKLGTFNVLSATDTTDLPTANGREWIRRYQLESLTPGEQTIPPITIAYSDQRAASPTSDIVQSSPLSVTITSSLEGTPDPLQFRDIKGVVDLPAVESSSHFWLYGSLGGGALLALAGVALLVWPSRSSHLSAKDQALAELAELRRSDLLRTGQTDLFYVRLTNIVRHFVESQFAIAAPKLTTDEFLEQAATSSRLQGKQRAMLRVFLSLADLVKFAQFEPGHADADQAIDRAGQFIQQSAAEKPSETSPAVPQENA</sequence>
<name>A0A9X1SLC6_9BACT</name>